<accession>A0A9W9CWQ6</accession>
<evidence type="ECO:0000256" key="1">
    <source>
        <dbReference type="ARBA" id="ARBA00007447"/>
    </source>
</evidence>
<evidence type="ECO:0000259" key="7">
    <source>
        <dbReference type="PROSITE" id="PS51767"/>
    </source>
</evidence>
<dbReference type="InterPro" id="IPR001969">
    <property type="entry name" value="Aspartic_peptidase_AS"/>
</dbReference>
<proteinExistence type="inferred from homology"/>
<dbReference type="Proteomes" id="UP001140453">
    <property type="component" value="Unassembled WGS sequence"/>
</dbReference>
<dbReference type="Pfam" id="PF00026">
    <property type="entry name" value="Asp"/>
    <property type="match status" value="1"/>
</dbReference>
<feature type="chain" id="PRO_5040937355" description="Peptidase A1 domain-containing protein" evidence="6">
    <location>
        <begin position="21"/>
        <end position="481"/>
    </location>
</feature>
<evidence type="ECO:0000313" key="9">
    <source>
        <dbReference type="Proteomes" id="UP001140453"/>
    </source>
</evidence>
<keyword evidence="2 4" id="KW-0064">Aspartyl protease</keyword>
<feature type="active site" evidence="3">
    <location>
        <position position="76"/>
    </location>
</feature>
<dbReference type="PANTHER" id="PTHR47966">
    <property type="entry name" value="BETA-SITE APP-CLEAVING ENZYME, ISOFORM A-RELATED"/>
    <property type="match status" value="1"/>
</dbReference>
<evidence type="ECO:0000256" key="2">
    <source>
        <dbReference type="ARBA" id="ARBA00022750"/>
    </source>
</evidence>
<evidence type="ECO:0000256" key="6">
    <source>
        <dbReference type="SAM" id="SignalP"/>
    </source>
</evidence>
<dbReference type="EMBL" id="JAPEVB010000004">
    <property type="protein sequence ID" value="KAJ4390095.1"/>
    <property type="molecule type" value="Genomic_DNA"/>
</dbReference>
<feature type="region of interest" description="Disordered" evidence="5">
    <location>
        <begin position="426"/>
        <end position="450"/>
    </location>
</feature>
<keyword evidence="9" id="KW-1185">Reference proteome</keyword>
<evidence type="ECO:0000256" key="5">
    <source>
        <dbReference type="SAM" id="MobiDB-lite"/>
    </source>
</evidence>
<dbReference type="InterPro" id="IPR021109">
    <property type="entry name" value="Peptidase_aspartic_dom_sf"/>
</dbReference>
<keyword evidence="6" id="KW-0732">Signal</keyword>
<dbReference type="AlphaFoldDB" id="A0A9W9CWQ6"/>
<dbReference type="InterPro" id="IPR033121">
    <property type="entry name" value="PEPTIDASE_A1"/>
</dbReference>
<feature type="domain" description="Peptidase A1" evidence="7">
    <location>
        <begin position="58"/>
        <end position="414"/>
    </location>
</feature>
<dbReference type="GO" id="GO:0006508">
    <property type="term" value="P:proteolysis"/>
    <property type="evidence" value="ECO:0007669"/>
    <property type="project" value="UniProtKB-KW"/>
</dbReference>
<dbReference type="Gene3D" id="2.40.70.10">
    <property type="entry name" value="Acid Proteases"/>
    <property type="match status" value="2"/>
</dbReference>
<dbReference type="GO" id="GO:0004190">
    <property type="term" value="F:aspartic-type endopeptidase activity"/>
    <property type="evidence" value="ECO:0007669"/>
    <property type="project" value="UniProtKB-KW"/>
</dbReference>
<evidence type="ECO:0000256" key="3">
    <source>
        <dbReference type="PIRSR" id="PIRSR601461-1"/>
    </source>
</evidence>
<protein>
    <recommendedName>
        <fullName evidence="7">Peptidase A1 domain-containing protein</fullName>
    </recommendedName>
</protein>
<evidence type="ECO:0000313" key="8">
    <source>
        <dbReference type="EMBL" id="KAJ4390095.1"/>
    </source>
</evidence>
<dbReference type="PRINTS" id="PR00792">
    <property type="entry name" value="PEPSIN"/>
</dbReference>
<feature type="compositionally biased region" description="Polar residues" evidence="5">
    <location>
        <begin position="437"/>
        <end position="447"/>
    </location>
</feature>
<gene>
    <name evidence="8" type="ORF">N0V93_007568</name>
</gene>
<dbReference type="PROSITE" id="PS00141">
    <property type="entry name" value="ASP_PROTEASE"/>
    <property type="match status" value="1"/>
</dbReference>
<feature type="active site" evidence="3">
    <location>
        <position position="285"/>
    </location>
</feature>
<dbReference type="InterPro" id="IPR001461">
    <property type="entry name" value="Aspartic_peptidase_A1"/>
</dbReference>
<evidence type="ECO:0000256" key="4">
    <source>
        <dbReference type="RuleBase" id="RU000454"/>
    </source>
</evidence>
<sequence length="481" mass="52000">MKMRPNFLVAFFLPYSTALGSPLVSPGAGSPVPQTSNATVVNAPLTDWIKNNSTDLQWYTTISVGTPPQIFNVVIDTGSNLLLLPQSNCSDCAPEQRKFNPANSSTFSWSPNSSSSDSDPWFSTGVDTIPFAEAQTARCNWAVDDVSMQGLTASQFPFHLCYEEANVLSTMPGIDGVLGLSLNGSGSFQWALYEAGLLDSGIFGMYMPPGQATGGQLTLGGVDESKFEGNLTWVPLNQELAAGHKQWVADMQTIFVNGKQLQIRNTDDSSTGNVPYPQSLVQVLDTGTSFIMAPDKATAAALYAQISPKIFQIDPVGTWGCSCRDMDAIVESGVELSFLLGYDDEGQQLNLTLPSSVFNLGPYPDNPELCQAVVNDWSDGVFYNGTIGLWELGSPLLKSYYTAWDGLNLQMGFAALKSTRSAVSSGPVSECKHQSTRRQTLDQSLSTEQRDDLDERLLDERQLEPANLGLGGALMMIDKPK</sequence>
<dbReference type="GO" id="GO:0000324">
    <property type="term" value="C:fungal-type vacuole"/>
    <property type="evidence" value="ECO:0007669"/>
    <property type="project" value="TreeGrafter"/>
</dbReference>
<keyword evidence="4" id="KW-0645">Protease</keyword>
<feature type="signal peptide" evidence="6">
    <location>
        <begin position="1"/>
        <end position="20"/>
    </location>
</feature>
<dbReference type="SUPFAM" id="SSF50630">
    <property type="entry name" value="Acid proteases"/>
    <property type="match status" value="1"/>
</dbReference>
<comment type="similarity">
    <text evidence="1 4">Belongs to the peptidase A1 family.</text>
</comment>
<reference evidence="8" key="1">
    <citation type="submission" date="2022-10" db="EMBL/GenBank/DDBJ databases">
        <title>Tapping the CABI collections for fungal endophytes: first genome assemblies for Collariella, Neodidymelliopsis, Ascochyta clinopodiicola, Didymella pomorum, Didymosphaeria variabile, Neocosmospora piperis and Neocucurbitaria cava.</title>
        <authorList>
            <person name="Hill R."/>
        </authorList>
    </citation>
    <scope>NUCLEOTIDE SEQUENCE</scope>
    <source>
        <strain evidence="8">IMI 355082</strain>
    </source>
</reference>
<dbReference type="PROSITE" id="PS51767">
    <property type="entry name" value="PEPTIDASE_A1"/>
    <property type="match status" value="1"/>
</dbReference>
<dbReference type="PANTHER" id="PTHR47966:SF51">
    <property type="entry name" value="BETA-SITE APP-CLEAVING ENZYME, ISOFORM A-RELATED"/>
    <property type="match status" value="1"/>
</dbReference>
<comment type="caution">
    <text evidence="8">The sequence shown here is derived from an EMBL/GenBank/DDBJ whole genome shotgun (WGS) entry which is preliminary data.</text>
</comment>
<name>A0A9W9CWQ6_9PEZI</name>
<organism evidence="8 9">
    <name type="scientific">Gnomoniopsis smithogilvyi</name>
    <dbReference type="NCBI Taxonomy" id="1191159"/>
    <lineage>
        <taxon>Eukaryota</taxon>
        <taxon>Fungi</taxon>
        <taxon>Dikarya</taxon>
        <taxon>Ascomycota</taxon>
        <taxon>Pezizomycotina</taxon>
        <taxon>Sordariomycetes</taxon>
        <taxon>Sordariomycetidae</taxon>
        <taxon>Diaporthales</taxon>
        <taxon>Gnomoniaceae</taxon>
        <taxon>Gnomoniopsis</taxon>
    </lineage>
</organism>
<dbReference type="InterPro" id="IPR034164">
    <property type="entry name" value="Pepsin-like_dom"/>
</dbReference>
<dbReference type="CDD" id="cd05471">
    <property type="entry name" value="pepsin_like"/>
    <property type="match status" value="1"/>
</dbReference>
<keyword evidence="4" id="KW-0378">Hydrolase</keyword>
<dbReference type="OrthoDB" id="771136at2759"/>